<evidence type="ECO:0000313" key="14">
    <source>
        <dbReference type="Proteomes" id="UP001465755"/>
    </source>
</evidence>
<sequence length="856" mass="94517">MSASKKGTDANWTGLRTVALTAKWQPEVRRATPDRQWCPTCCPAFVRRRAAILARAAKGAKHAADAARNSLRAQVLDPKSGMPLVRQSISATDLLRDIRLQKVDRIEYIDNAQYSDNWYRDPTTWNQIDGACLVVYKDGRVVYSCVPSRDIRLGLAMETHGVEAMRLTPPIPSGLLSKLQAPQIPSQYLVGFFTALPVAGLVLTYLATQLQAYIKGDREDRIKMRAQTQRLKKEARMQAQADKLAMLPREMASMGLDEDTICAQLDKLKVPYQRTYIRKVIAEEKEGPKVKKDESGKDLPPPEEPVDDGVYNTQEAEQRAAGEAAKKAQEQQTGDEGMDAAADHLKMRTARVIRAPTLDAEEEEMRAKTRAAMRRMKGVKLQISDERITFDDVAGIGEAKVELVEVVDFFSRPELFRRSGARVPRGVLLCGPPGTGKTLLARAVAGEARVTFLSLNASEFVEMFAGTGAARVRDLFAQARSMAPAIIFIDEIDAVGRVRGGEMGNDERDQTLNQMLTEMDGFAGRGSKADVIVMAATNRLDVLDPALIRPGRFDRIITVGKPDLDGREEILKVHLGYRPHDKNMDVRALAFETQGLSGAQLGSLVNTAAGLAGKAGREEVLQSDLQQALEDERLGPRKPGVQSPERRKRLAVQEAATALACTLMPSIEPVVSVTIVPREKFPLGQTVVRVNEARENTGQFTRRYLEEQLITLLAGRAAEELVYGPEEMSTLNQRRIAMAREIAAKMVVASGMSNTPMLLGRPMAHTVRMGNALHHVVPPRMTSNTIQPADQEMHIMLNAAYDNALGLIEGNRAAFDAIVAALLEQPVSGDEVSRIVQELGNEEFLKWRDQEKQEFM</sequence>
<evidence type="ECO:0000256" key="2">
    <source>
        <dbReference type="ARBA" id="ARBA00010044"/>
    </source>
</evidence>
<feature type="region of interest" description="Disordered" evidence="11">
    <location>
        <begin position="287"/>
        <end position="338"/>
    </location>
</feature>
<dbReference type="CDD" id="cd19501">
    <property type="entry name" value="RecA-like_FtsH"/>
    <property type="match status" value="1"/>
</dbReference>
<evidence type="ECO:0000259" key="12">
    <source>
        <dbReference type="SMART" id="SM00382"/>
    </source>
</evidence>
<dbReference type="Pfam" id="PF00004">
    <property type="entry name" value="AAA"/>
    <property type="match status" value="1"/>
</dbReference>
<comment type="caution">
    <text evidence="13">The sequence shown here is derived from an EMBL/GenBank/DDBJ whole genome shotgun (WGS) entry which is preliminary data.</text>
</comment>
<comment type="similarity">
    <text evidence="3">In the N-terminal section; belongs to the AAA ATPase family.</text>
</comment>
<dbReference type="SMART" id="SM00382">
    <property type="entry name" value="AAA"/>
    <property type="match status" value="1"/>
</dbReference>
<feature type="domain" description="AAA+ ATPase" evidence="12">
    <location>
        <begin position="423"/>
        <end position="563"/>
    </location>
</feature>
<accession>A0AAW1PEU5</accession>
<keyword evidence="9" id="KW-0067">ATP-binding</keyword>
<gene>
    <name evidence="13" type="ORF">WJX73_003265</name>
</gene>
<dbReference type="InterPro" id="IPR000642">
    <property type="entry name" value="Peptidase_M41"/>
</dbReference>
<dbReference type="Pfam" id="PF01434">
    <property type="entry name" value="Peptidase_M41"/>
    <property type="match status" value="1"/>
</dbReference>
<dbReference type="GO" id="GO:0006508">
    <property type="term" value="P:proteolysis"/>
    <property type="evidence" value="ECO:0007669"/>
    <property type="project" value="UniProtKB-KW"/>
</dbReference>
<evidence type="ECO:0000256" key="9">
    <source>
        <dbReference type="ARBA" id="ARBA00022840"/>
    </source>
</evidence>
<dbReference type="AlphaFoldDB" id="A0AAW1PEU5"/>
<dbReference type="PANTHER" id="PTHR23076:SF56">
    <property type="entry name" value="INACTIVE ATP-DEPENDENT ZINC METALLOPROTEASE FTSHI 2, CHLOROPLASTIC-RELATED"/>
    <property type="match status" value="1"/>
</dbReference>
<evidence type="ECO:0000256" key="1">
    <source>
        <dbReference type="ARBA" id="ARBA00001947"/>
    </source>
</evidence>
<proteinExistence type="inferred from homology"/>
<dbReference type="InterPro" id="IPR037219">
    <property type="entry name" value="Peptidase_M41-like"/>
</dbReference>
<protein>
    <recommendedName>
        <fullName evidence="12">AAA+ ATPase domain-containing protein</fullName>
    </recommendedName>
</protein>
<evidence type="ECO:0000313" key="13">
    <source>
        <dbReference type="EMBL" id="KAK9808335.1"/>
    </source>
</evidence>
<dbReference type="GO" id="GO:0004176">
    <property type="term" value="F:ATP-dependent peptidase activity"/>
    <property type="evidence" value="ECO:0007669"/>
    <property type="project" value="InterPro"/>
</dbReference>
<dbReference type="Gene3D" id="3.40.50.300">
    <property type="entry name" value="P-loop containing nucleotide triphosphate hydrolases"/>
    <property type="match status" value="1"/>
</dbReference>
<dbReference type="FunFam" id="3.40.50.300:FF:000001">
    <property type="entry name" value="ATP-dependent zinc metalloprotease FtsH"/>
    <property type="match status" value="1"/>
</dbReference>
<keyword evidence="5" id="KW-0479">Metal-binding</keyword>
<dbReference type="Proteomes" id="UP001465755">
    <property type="component" value="Unassembled WGS sequence"/>
</dbReference>
<evidence type="ECO:0000256" key="6">
    <source>
        <dbReference type="ARBA" id="ARBA00022741"/>
    </source>
</evidence>
<dbReference type="Gene3D" id="1.20.58.760">
    <property type="entry name" value="Peptidase M41"/>
    <property type="match status" value="1"/>
</dbReference>
<keyword evidence="8" id="KW-0862">Zinc</keyword>
<organism evidence="13 14">
    <name type="scientific">Symbiochloris irregularis</name>
    <dbReference type="NCBI Taxonomy" id="706552"/>
    <lineage>
        <taxon>Eukaryota</taxon>
        <taxon>Viridiplantae</taxon>
        <taxon>Chlorophyta</taxon>
        <taxon>core chlorophytes</taxon>
        <taxon>Trebouxiophyceae</taxon>
        <taxon>Trebouxiales</taxon>
        <taxon>Trebouxiaceae</taxon>
        <taxon>Symbiochloris</taxon>
    </lineage>
</organism>
<dbReference type="SUPFAM" id="SSF52540">
    <property type="entry name" value="P-loop containing nucleoside triphosphate hydrolases"/>
    <property type="match status" value="1"/>
</dbReference>
<dbReference type="Gene3D" id="1.10.8.60">
    <property type="match status" value="1"/>
</dbReference>
<keyword evidence="14" id="KW-1185">Reference proteome</keyword>
<comment type="cofactor">
    <cofactor evidence="1">
        <name>Zn(2+)</name>
        <dbReference type="ChEBI" id="CHEBI:29105"/>
    </cofactor>
</comment>
<keyword evidence="10" id="KW-0482">Metalloprotease</keyword>
<dbReference type="InterPro" id="IPR003959">
    <property type="entry name" value="ATPase_AAA_core"/>
</dbReference>
<dbReference type="GO" id="GO:0009507">
    <property type="term" value="C:chloroplast"/>
    <property type="evidence" value="ECO:0007669"/>
    <property type="project" value="TreeGrafter"/>
</dbReference>
<dbReference type="PANTHER" id="PTHR23076">
    <property type="entry name" value="METALLOPROTEASE M41 FTSH"/>
    <property type="match status" value="1"/>
</dbReference>
<keyword evidence="7" id="KW-0378">Hydrolase</keyword>
<dbReference type="SUPFAM" id="SSF140990">
    <property type="entry name" value="FtsH protease domain-like"/>
    <property type="match status" value="1"/>
</dbReference>
<evidence type="ECO:0000256" key="10">
    <source>
        <dbReference type="ARBA" id="ARBA00023049"/>
    </source>
</evidence>
<evidence type="ECO:0000256" key="4">
    <source>
        <dbReference type="ARBA" id="ARBA00022670"/>
    </source>
</evidence>
<keyword evidence="4" id="KW-0645">Protease</keyword>
<dbReference type="GO" id="GO:0046872">
    <property type="term" value="F:metal ion binding"/>
    <property type="evidence" value="ECO:0007669"/>
    <property type="project" value="UniProtKB-KW"/>
</dbReference>
<evidence type="ECO:0000256" key="8">
    <source>
        <dbReference type="ARBA" id="ARBA00022833"/>
    </source>
</evidence>
<feature type="compositionally biased region" description="Basic and acidic residues" evidence="11">
    <location>
        <begin position="287"/>
        <end position="297"/>
    </location>
</feature>
<name>A0AAW1PEU5_9CHLO</name>
<dbReference type="EMBL" id="JALJOQ010000024">
    <property type="protein sequence ID" value="KAK9808335.1"/>
    <property type="molecule type" value="Genomic_DNA"/>
</dbReference>
<evidence type="ECO:0000256" key="5">
    <source>
        <dbReference type="ARBA" id="ARBA00022723"/>
    </source>
</evidence>
<dbReference type="GO" id="GO:0004222">
    <property type="term" value="F:metalloendopeptidase activity"/>
    <property type="evidence" value="ECO:0007669"/>
    <property type="project" value="InterPro"/>
</dbReference>
<dbReference type="GO" id="GO:0045037">
    <property type="term" value="P:protein import into chloroplast stroma"/>
    <property type="evidence" value="ECO:0007669"/>
    <property type="project" value="TreeGrafter"/>
</dbReference>
<dbReference type="InterPro" id="IPR003960">
    <property type="entry name" value="ATPase_AAA_CS"/>
</dbReference>
<dbReference type="PROSITE" id="PS00674">
    <property type="entry name" value="AAA"/>
    <property type="match status" value="1"/>
</dbReference>
<dbReference type="InterPro" id="IPR003593">
    <property type="entry name" value="AAA+_ATPase"/>
</dbReference>
<evidence type="ECO:0000256" key="11">
    <source>
        <dbReference type="SAM" id="MobiDB-lite"/>
    </source>
</evidence>
<reference evidence="13 14" key="1">
    <citation type="journal article" date="2024" name="Nat. Commun.">
        <title>Phylogenomics reveals the evolutionary origins of lichenization in chlorophyte algae.</title>
        <authorList>
            <person name="Puginier C."/>
            <person name="Libourel C."/>
            <person name="Otte J."/>
            <person name="Skaloud P."/>
            <person name="Haon M."/>
            <person name="Grisel S."/>
            <person name="Petersen M."/>
            <person name="Berrin J.G."/>
            <person name="Delaux P.M."/>
            <person name="Dal Grande F."/>
            <person name="Keller J."/>
        </authorList>
    </citation>
    <scope>NUCLEOTIDE SEQUENCE [LARGE SCALE GENOMIC DNA]</scope>
    <source>
        <strain evidence="13 14">SAG 2036</strain>
    </source>
</reference>
<comment type="similarity">
    <text evidence="2">In the C-terminal section; belongs to the peptidase M41 family.</text>
</comment>
<evidence type="ECO:0000256" key="7">
    <source>
        <dbReference type="ARBA" id="ARBA00022801"/>
    </source>
</evidence>
<feature type="compositionally biased region" description="Basic and acidic residues" evidence="11">
    <location>
        <begin position="316"/>
        <end position="329"/>
    </location>
</feature>
<evidence type="ECO:0000256" key="3">
    <source>
        <dbReference type="ARBA" id="ARBA00010550"/>
    </source>
</evidence>
<dbReference type="GO" id="GO:0005524">
    <property type="term" value="F:ATP binding"/>
    <property type="evidence" value="ECO:0007669"/>
    <property type="project" value="UniProtKB-KW"/>
</dbReference>
<keyword evidence="6" id="KW-0547">Nucleotide-binding</keyword>
<dbReference type="InterPro" id="IPR027417">
    <property type="entry name" value="P-loop_NTPase"/>
</dbReference>
<dbReference type="GO" id="GO:0016887">
    <property type="term" value="F:ATP hydrolysis activity"/>
    <property type="evidence" value="ECO:0007669"/>
    <property type="project" value="InterPro"/>
</dbReference>